<reference evidence="1" key="1">
    <citation type="submission" date="2021-02" db="EMBL/GenBank/DDBJ databases">
        <authorList>
            <person name="Nowell W R."/>
        </authorList>
    </citation>
    <scope>NUCLEOTIDE SEQUENCE</scope>
</reference>
<sequence>MPHCLLLGVKIPSLWRASTSALIKKINDLCFSLPAQRLISNEINFNDDESTPDSIYIKSLLSCSANQPYLIALIDSMYIYFETIQNHTDLTCQFSAGDIRDLL</sequence>
<proteinExistence type="predicted"/>
<organism evidence="1 2">
    <name type="scientific">Adineta steineri</name>
    <dbReference type="NCBI Taxonomy" id="433720"/>
    <lineage>
        <taxon>Eukaryota</taxon>
        <taxon>Metazoa</taxon>
        <taxon>Spiralia</taxon>
        <taxon>Gnathifera</taxon>
        <taxon>Rotifera</taxon>
        <taxon>Eurotatoria</taxon>
        <taxon>Bdelloidea</taxon>
        <taxon>Adinetida</taxon>
        <taxon>Adinetidae</taxon>
        <taxon>Adineta</taxon>
    </lineage>
</organism>
<evidence type="ECO:0000313" key="1">
    <source>
        <dbReference type="EMBL" id="CAF4341307.1"/>
    </source>
</evidence>
<name>A0A820KG59_9BILA</name>
<protein>
    <submittedName>
        <fullName evidence="1">Uncharacterized protein</fullName>
    </submittedName>
</protein>
<dbReference type="Proteomes" id="UP000663881">
    <property type="component" value="Unassembled WGS sequence"/>
</dbReference>
<dbReference type="AlphaFoldDB" id="A0A820KG59"/>
<dbReference type="EMBL" id="CAJOAY010020627">
    <property type="protein sequence ID" value="CAF4341307.1"/>
    <property type="molecule type" value="Genomic_DNA"/>
</dbReference>
<comment type="caution">
    <text evidence="1">The sequence shown here is derived from an EMBL/GenBank/DDBJ whole genome shotgun (WGS) entry which is preliminary data.</text>
</comment>
<accession>A0A820KG59</accession>
<feature type="non-terminal residue" evidence="1">
    <location>
        <position position="103"/>
    </location>
</feature>
<evidence type="ECO:0000313" key="2">
    <source>
        <dbReference type="Proteomes" id="UP000663881"/>
    </source>
</evidence>
<gene>
    <name evidence="1" type="ORF">OKA104_LOCUS48297</name>
</gene>